<sequence>MINGNYFRKLKTEKKSLFDKTESRKEGCFFPIKGGIRTNPVTRDEKSRGIINIKAGYQVKLKLSLMDGNVGFDWIRQNAFFRSKKWGFYFLTSEDSTSTIDVPSVSTLKAIPTIEVTDCFDDFREPGDNPCVIAQENDKHENTGKKEQEDAVVVPMIEKLIAECIHEIEMVEQILVF</sequence>
<keyword evidence="2" id="KW-1185">Reference proteome</keyword>
<protein>
    <submittedName>
        <fullName evidence="1">Uncharacterized protein</fullName>
    </submittedName>
</protein>
<dbReference type="EMBL" id="CAJPWZ010002582">
    <property type="protein sequence ID" value="CAG2241285.1"/>
    <property type="molecule type" value="Genomic_DNA"/>
</dbReference>
<gene>
    <name evidence="1" type="ORF">MEDL_53543</name>
</gene>
<accession>A0A8S3UG55</accession>
<dbReference type="OrthoDB" id="6083765at2759"/>
<dbReference type="AlphaFoldDB" id="A0A8S3UG55"/>
<proteinExistence type="predicted"/>
<name>A0A8S3UG55_MYTED</name>
<evidence type="ECO:0000313" key="1">
    <source>
        <dbReference type="EMBL" id="CAG2241285.1"/>
    </source>
</evidence>
<organism evidence="1 2">
    <name type="scientific">Mytilus edulis</name>
    <name type="common">Blue mussel</name>
    <dbReference type="NCBI Taxonomy" id="6550"/>
    <lineage>
        <taxon>Eukaryota</taxon>
        <taxon>Metazoa</taxon>
        <taxon>Spiralia</taxon>
        <taxon>Lophotrochozoa</taxon>
        <taxon>Mollusca</taxon>
        <taxon>Bivalvia</taxon>
        <taxon>Autobranchia</taxon>
        <taxon>Pteriomorphia</taxon>
        <taxon>Mytilida</taxon>
        <taxon>Mytiloidea</taxon>
        <taxon>Mytilidae</taxon>
        <taxon>Mytilinae</taxon>
        <taxon>Mytilus</taxon>
    </lineage>
</organism>
<comment type="caution">
    <text evidence="1">The sequence shown here is derived from an EMBL/GenBank/DDBJ whole genome shotgun (WGS) entry which is preliminary data.</text>
</comment>
<dbReference type="Proteomes" id="UP000683360">
    <property type="component" value="Unassembled WGS sequence"/>
</dbReference>
<reference evidence="1" key="1">
    <citation type="submission" date="2021-03" db="EMBL/GenBank/DDBJ databases">
        <authorList>
            <person name="Bekaert M."/>
        </authorList>
    </citation>
    <scope>NUCLEOTIDE SEQUENCE</scope>
</reference>
<evidence type="ECO:0000313" key="2">
    <source>
        <dbReference type="Proteomes" id="UP000683360"/>
    </source>
</evidence>